<evidence type="ECO:0000313" key="4">
    <source>
        <dbReference type="EMBL" id="PTU30530.1"/>
    </source>
</evidence>
<dbReference type="GO" id="GO:0003700">
    <property type="term" value="F:DNA-binding transcription factor activity"/>
    <property type="evidence" value="ECO:0007669"/>
    <property type="project" value="TreeGrafter"/>
</dbReference>
<dbReference type="InterPro" id="IPR009057">
    <property type="entry name" value="Homeodomain-like_sf"/>
</dbReference>
<dbReference type="AlphaFoldDB" id="A0A2T5MD78"/>
<dbReference type="Gene3D" id="1.10.357.10">
    <property type="entry name" value="Tetracycline Repressor, domain 2"/>
    <property type="match status" value="1"/>
</dbReference>
<dbReference type="EMBL" id="QANS01000005">
    <property type="protein sequence ID" value="PTU30530.1"/>
    <property type="molecule type" value="Genomic_DNA"/>
</dbReference>
<dbReference type="GO" id="GO:0000976">
    <property type="term" value="F:transcription cis-regulatory region binding"/>
    <property type="evidence" value="ECO:0007669"/>
    <property type="project" value="TreeGrafter"/>
</dbReference>
<dbReference type="PANTHER" id="PTHR30055:SF226">
    <property type="entry name" value="HTH-TYPE TRANSCRIPTIONAL REGULATOR PKSA"/>
    <property type="match status" value="1"/>
</dbReference>
<sequence length="265" mass="29136">MHEKTNWQAGLLLSYNGTNRTVLKASFRTKNKRELAVPKAKPTAVKAAVKAAVRSKKVVVELPRARRTNTERSSETRRKLFDASISCLHEFGYAATTTAMVAERAGVSRGAMNHHFATKVDLMVAVVEYIYARDIDIYRESLTRIPQKDHMRRLLDLAWTTISGDGGQAVLHVMLAMQGDPELRIKLPPVINAISEGSRQGLRSLAKASGLKNQAVIDASSVLHLAALRGLAIESIISPDQKGIAGALKLLHVYQDYLVNTLSKD</sequence>
<dbReference type="Proteomes" id="UP000244248">
    <property type="component" value="Unassembled WGS sequence"/>
</dbReference>
<dbReference type="PROSITE" id="PS01081">
    <property type="entry name" value="HTH_TETR_1"/>
    <property type="match status" value="1"/>
</dbReference>
<keyword evidence="5" id="KW-1185">Reference proteome</keyword>
<dbReference type="Pfam" id="PF00440">
    <property type="entry name" value="TetR_N"/>
    <property type="match status" value="1"/>
</dbReference>
<dbReference type="InterPro" id="IPR050109">
    <property type="entry name" value="HTH-type_TetR-like_transc_reg"/>
</dbReference>
<protein>
    <recommendedName>
        <fullName evidence="3">HTH tetR-type domain-containing protein</fullName>
    </recommendedName>
</protein>
<dbReference type="PRINTS" id="PR00455">
    <property type="entry name" value="HTHTETR"/>
</dbReference>
<feature type="domain" description="HTH tetR-type" evidence="3">
    <location>
        <begin position="74"/>
        <end position="134"/>
    </location>
</feature>
<evidence type="ECO:0000256" key="2">
    <source>
        <dbReference type="PROSITE-ProRule" id="PRU00335"/>
    </source>
</evidence>
<accession>A0A2T5MD78</accession>
<proteinExistence type="predicted"/>
<gene>
    <name evidence="4" type="ORF">CJD38_13550</name>
</gene>
<name>A0A2T5MD78_9GAMM</name>
<comment type="caution">
    <text evidence="4">The sequence shown here is derived from an EMBL/GenBank/DDBJ whole genome shotgun (WGS) entry which is preliminary data.</text>
</comment>
<feature type="DNA-binding region" description="H-T-H motif" evidence="2">
    <location>
        <begin position="97"/>
        <end position="116"/>
    </location>
</feature>
<dbReference type="PANTHER" id="PTHR30055">
    <property type="entry name" value="HTH-TYPE TRANSCRIPTIONAL REGULATOR RUTR"/>
    <property type="match status" value="1"/>
</dbReference>
<evidence type="ECO:0000313" key="5">
    <source>
        <dbReference type="Proteomes" id="UP000244248"/>
    </source>
</evidence>
<dbReference type="InterPro" id="IPR001647">
    <property type="entry name" value="HTH_TetR"/>
</dbReference>
<keyword evidence="1 2" id="KW-0238">DNA-binding</keyword>
<reference evidence="4 5" key="1">
    <citation type="submission" date="2018-04" db="EMBL/GenBank/DDBJ databases">
        <title>Novel species isolated from glacier.</title>
        <authorList>
            <person name="Liu Q."/>
            <person name="Xin Y.-H."/>
        </authorList>
    </citation>
    <scope>NUCLEOTIDE SEQUENCE [LARGE SCALE GENOMIC DNA]</scope>
    <source>
        <strain evidence="4 5">GT1R17</strain>
    </source>
</reference>
<evidence type="ECO:0000259" key="3">
    <source>
        <dbReference type="PROSITE" id="PS50977"/>
    </source>
</evidence>
<dbReference type="InterPro" id="IPR023772">
    <property type="entry name" value="DNA-bd_HTH_TetR-type_CS"/>
</dbReference>
<organism evidence="4 5">
    <name type="scientific">Stenotrophobium rhamnosiphilum</name>
    <dbReference type="NCBI Taxonomy" id="2029166"/>
    <lineage>
        <taxon>Bacteria</taxon>
        <taxon>Pseudomonadati</taxon>
        <taxon>Pseudomonadota</taxon>
        <taxon>Gammaproteobacteria</taxon>
        <taxon>Nevskiales</taxon>
        <taxon>Nevskiaceae</taxon>
        <taxon>Stenotrophobium</taxon>
    </lineage>
</organism>
<dbReference type="SUPFAM" id="SSF46689">
    <property type="entry name" value="Homeodomain-like"/>
    <property type="match status" value="1"/>
</dbReference>
<evidence type="ECO:0000256" key="1">
    <source>
        <dbReference type="ARBA" id="ARBA00023125"/>
    </source>
</evidence>
<dbReference type="PROSITE" id="PS50977">
    <property type="entry name" value="HTH_TETR_2"/>
    <property type="match status" value="1"/>
</dbReference>